<name>A0A8T2SYK0_CERRI</name>
<dbReference type="InterPro" id="IPR007749">
    <property type="entry name" value="DUF677"/>
</dbReference>
<keyword evidence="3 6" id="KW-0812">Transmembrane</keyword>
<evidence type="ECO:0000313" key="7">
    <source>
        <dbReference type="EMBL" id="KAH7373100.1"/>
    </source>
</evidence>
<evidence type="ECO:0000256" key="5">
    <source>
        <dbReference type="ARBA" id="ARBA00023136"/>
    </source>
</evidence>
<evidence type="ECO:0000256" key="4">
    <source>
        <dbReference type="ARBA" id="ARBA00022989"/>
    </source>
</evidence>
<evidence type="ECO:0000256" key="1">
    <source>
        <dbReference type="ARBA" id="ARBA00004370"/>
    </source>
</evidence>
<evidence type="ECO:0000256" key="6">
    <source>
        <dbReference type="SAM" id="Phobius"/>
    </source>
</evidence>
<evidence type="ECO:0000313" key="8">
    <source>
        <dbReference type="Proteomes" id="UP000825935"/>
    </source>
</evidence>
<dbReference type="AlphaFoldDB" id="A0A8T2SYK0"/>
<gene>
    <name evidence="7" type="ORF">KP509_17G037200</name>
</gene>
<dbReference type="PANTHER" id="PTHR31113:SF3">
    <property type="entry name" value="UPF0496 PROTEIN 1"/>
    <property type="match status" value="1"/>
</dbReference>
<keyword evidence="4 6" id="KW-1133">Transmembrane helix</keyword>
<evidence type="ECO:0000256" key="2">
    <source>
        <dbReference type="ARBA" id="ARBA00009074"/>
    </source>
</evidence>
<keyword evidence="5 6" id="KW-0472">Membrane</keyword>
<dbReference type="GO" id="GO:0016020">
    <property type="term" value="C:membrane"/>
    <property type="evidence" value="ECO:0007669"/>
    <property type="project" value="UniProtKB-SubCell"/>
</dbReference>
<proteinExistence type="inferred from homology"/>
<reference evidence="7" key="1">
    <citation type="submission" date="2021-08" db="EMBL/GenBank/DDBJ databases">
        <title>WGS assembly of Ceratopteris richardii.</title>
        <authorList>
            <person name="Marchant D.B."/>
            <person name="Chen G."/>
            <person name="Jenkins J."/>
            <person name="Shu S."/>
            <person name="Leebens-Mack J."/>
            <person name="Grimwood J."/>
            <person name="Schmutz J."/>
            <person name="Soltis P."/>
            <person name="Soltis D."/>
            <person name="Chen Z.-H."/>
        </authorList>
    </citation>
    <scope>NUCLEOTIDE SEQUENCE</scope>
    <source>
        <strain evidence="7">Whitten #5841</strain>
        <tissue evidence="7">Leaf</tissue>
    </source>
</reference>
<dbReference type="Proteomes" id="UP000825935">
    <property type="component" value="Chromosome 17"/>
</dbReference>
<keyword evidence="8" id="KW-1185">Reference proteome</keyword>
<organism evidence="7 8">
    <name type="scientific">Ceratopteris richardii</name>
    <name type="common">Triangle waterfern</name>
    <dbReference type="NCBI Taxonomy" id="49495"/>
    <lineage>
        <taxon>Eukaryota</taxon>
        <taxon>Viridiplantae</taxon>
        <taxon>Streptophyta</taxon>
        <taxon>Embryophyta</taxon>
        <taxon>Tracheophyta</taxon>
        <taxon>Polypodiopsida</taxon>
        <taxon>Polypodiidae</taxon>
        <taxon>Polypodiales</taxon>
        <taxon>Pteridineae</taxon>
        <taxon>Pteridaceae</taxon>
        <taxon>Parkerioideae</taxon>
        <taxon>Ceratopteris</taxon>
    </lineage>
</organism>
<comment type="subcellular location">
    <subcellularLocation>
        <location evidence="1">Membrane</location>
    </subcellularLocation>
</comment>
<accession>A0A8T2SYK0</accession>
<feature type="transmembrane region" description="Helical" evidence="6">
    <location>
        <begin position="235"/>
        <end position="254"/>
    </location>
</feature>
<comment type="similarity">
    <text evidence="2">Belongs to the UPF0496 family.</text>
</comment>
<dbReference type="Pfam" id="PF05055">
    <property type="entry name" value="DUF677"/>
    <property type="match status" value="1"/>
</dbReference>
<evidence type="ECO:0000256" key="3">
    <source>
        <dbReference type="ARBA" id="ARBA00022692"/>
    </source>
</evidence>
<dbReference type="OMA" id="TMRDMEN"/>
<feature type="transmembrane region" description="Helical" evidence="6">
    <location>
        <begin position="208"/>
        <end position="229"/>
    </location>
</feature>
<dbReference type="EMBL" id="CM035422">
    <property type="protein sequence ID" value="KAH7373100.1"/>
    <property type="molecule type" value="Genomic_DNA"/>
</dbReference>
<dbReference type="OrthoDB" id="679959at2759"/>
<comment type="caution">
    <text evidence="7">The sequence shown here is derived from an EMBL/GenBank/DDBJ whole genome shotgun (WGS) entry which is preliminary data.</text>
</comment>
<dbReference type="PANTHER" id="PTHR31113">
    <property type="entry name" value="UPF0496 PROTEIN 3-RELATED"/>
    <property type="match status" value="1"/>
</dbReference>
<sequence length="368" mass="41005">MGNTSLSRMNNQESVDNQVFSSYEEACGNDPDVERFDEKLQIRIGRVLSSMGGGGEEFSFSFDSLKEVTTSLLELDGDVMEVILEFKEDVWKSKEVFLLVKEFFDNSLATLEFCTAAESSIKNAKESQSFLQIALNSVPRGRDPNGNEIRSILSALELFRSASNPFGETFVEKFKAVYARHIEMLRRLGEQKKKLDRKLKQVSMWRKVSAILLGAAAAAVVICSIVAAAVASPPVAAALAAAASLPLGSMGSWAKSLWRKYEDEVKAERQLINDMQFRTKVVLHDLETINRLAASIQAEFKRILHDANFLDEHRDASALTLVVEDIASKSSCFMKALDDLLSHVDHVGKRIRQSRTIILQKIADYTKS</sequence>
<protein>
    <submittedName>
        <fullName evidence="7">Uncharacterized protein</fullName>
    </submittedName>
</protein>